<feature type="transmembrane region" description="Helical" evidence="8">
    <location>
        <begin position="26"/>
        <end position="47"/>
    </location>
</feature>
<feature type="domain" description="G-protein coupled receptors family 1 profile" evidence="9">
    <location>
        <begin position="38"/>
        <end position="296"/>
    </location>
</feature>
<evidence type="ECO:0000259" key="9">
    <source>
        <dbReference type="PROSITE" id="PS50262"/>
    </source>
</evidence>
<dbReference type="RefSeq" id="XP_020904080.1">
    <property type="nucleotide sequence ID" value="XM_021048421.2"/>
</dbReference>
<evidence type="ECO:0000256" key="8">
    <source>
        <dbReference type="SAM" id="Phobius"/>
    </source>
</evidence>
<dbReference type="GeneID" id="110242437"/>
<evidence type="ECO:0000313" key="10">
    <source>
        <dbReference type="EnsemblMetazoa" id="XP_020904080.1"/>
    </source>
</evidence>
<dbReference type="GO" id="GO:0004930">
    <property type="term" value="F:G protein-coupled receptor activity"/>
    <property type="evidence" value="ECO:0007669"/>
    <property type="project" value="UniProtKB-KW"/>
</dbReference>
<keyword evidence="7" id="KW-0807">Transducer</keyword>
<keyword evidence="5 8" id="KW-0472">Membrane</keyword>
<dbReference type="InterPro" id="IPR000276">
    <property type="entry name" value="GPCR_Rhodpsn"/>
</dbReference>
<protein>
    <recommendedName>
        <fullName evidence="9">G-protein coupled receptors family 1 profile domain-containing protein</fullName>
    </recommendedName>
</protein>
<feature type="transmembrane region" description="Helical" evidence="8">
    <location>
        <begin position="143"/>
        <end position="161"/>
    </location>
</feature>
<dbReference type="SUPFAM" id="SSF81321">
    <property type="entry name" value="Family A G protein-coupled receptor-like"/>
    <property type="match status" value="1"/>
</dbReference>
<evidence type="ECO:0000256" key="1">
    <source>
        <dbReference type="ARBA" id="ARBA00004141"/>
    </source>
</evidence>
<feature type="transmembrane region" description="Helical" evidence="8">
    <location>
        <begin position="280"/>
        <end position="299"/>
    </location>
</feature>
<dbReference type="PROSITE" id="PS50262">
    <property type="entry name" value="G_PROTEIN_RECEP_F1_2"/>
    <property type="match status" value="1"/>
</dbReference>
<keyword evidence="2 8" id="KW-0812">Transmembrane</keyword>
<organism evidence="10 11">
    <name type="scientific">Exaiptasia diaphana</name>
    <name type="common">Tropical sea anemone</name>
    <name type="synonym">Aiptasia pulchella</name>
    <dbReference type="NCBI Taxonomy" id="2652724"/>
    <lineage>
        <taxon>Eukaryota</taxon>
        <taxon>Metazoa</taxon>
        <taxon>Cnidaria</taxon>
        <taxon>Anthozoa</taxon>
        <taxon>Hexacorallia</taxon>
        <taxon>Actiniaria</taxon>
        <taxon>Aiptasiidae</taxon>
        <taxon>Exaiptasia</taxon>
    </lineage>
</organism>
<dbReference type="GO" id="GO:0005886">
    <property type="term" value="C:plasma membrane"/>
    <property type="evidence" value="ECO:0007669"/>
    <property type="project" value="TreeGrafter"/>
</dbReference>
<feature type="transmembrane region" description="Helical" evidence="8">
    <location>
        <begin position="188"/>
        <end position="215"/>
    </location>
</feature>
<evidence type="ECO:0000256" key="4">
    <source>
        <dbReference type="ARBA" id="ARBA00023040"/>
    </source>
</evidence>
<reference evidence="10" key="1">
    <citation type="submission" date="2022-11" db="UniProtKB">
        <authorList>
            <consortium name="EnsemblMetazoa"/>
        </authorList>
    </citation>
    <scope>IDENTIFICATION</scope>
</reference>
<evidence type="ECO:0000256" key="3">
    <source>
        <dbReference type="ARBA" id="ARBA00022989"/>
    </source>
</evidence>
<sequence>MRVNSTLNFTHSGSKYTYFDRIPWNAVFSIQFLVAMVGNFLIVWIVYRDNRLKTTTNYLIANMAASDLIAGLFIFPAQIVFINFDYQWLIGGDVGNALCKLNIFTIEMSFNVSVYTCVAIAIDRYFAVAHPFRRIFDDRIKHVIASIWIITALIRSPHLYFTATLQVSDIWYCTIPYKDRPYFKVYKYIVLFLSSLLSAMFITITYALTICKLYNHKVPELSIPAQRRRQQKNKKVLKHGVAIVVLLYLCHGFWMTFIMLLSEGKLNHLSPKSSHSLSEASSFILYLSLVCNFFIYVIFNDIYRVNIKALLQKCCCRSQANRKQEIPVEEKMTLDKLTD</sequence>
<dbReference type="PRINTS" id="PR00237">
    <property type="entry name" value="GPCRRHODOPSN"/>
</dbReference>
<feature type="transmembrane region" description="Helical" evidence="8">
    <location>
        <begin position="59"/>
        <end position="81"/>
    </location>
</feature>
<feature type="transmembrane region" description="Helical" evidence="8">
    <location>
        <begin position="101"/>
        <end position="122"/>
    </location>
</feature>
<keyword evidence="11" id="KW-1185">Reference proteome</keyword>
<dbReference type="SMART" id="SM01381">
    <property type="entry name" value="7TM_GPCR_Srsx"/>
    <property type="match status" value="1"/>
</dbReference>
<evidence type="ECO:0000256" key="6">
    <source>
        <dbReference type="ARBA" id="ARBA00023170"/>
    </source>
</evidence>
<dbReference type="Gene3D" id="1.20.1070.10">
    <property type="entry name" value="Rhodopsin 7-helix transmembrane proteins"/>
    <property type="match status" value="1"/>
</dbReference>
<keyword evidence="3 8" id="KW-1133">Transmembrane helix</keyword>
<feature type="transmembrane region" description="Helical" evidence="8">
    <location>
        <begin position="236"/>
        <end position="260"/>
    </location>
</feature>
<dbReference type="EnsemblMetazoa" id="XM_021048421.2">
    <property type="protein sequence ID" value="XP_020904080.1"/>
    <property type="gene ID" value="LOC110242437"/>
</dbReference>
<name>A0A913XFS9_EXADI</name>
<evidence type="ECO:0000256" key="5">
    <source>
        <dbReference type="ARBA" id="ARBA00023136"/>
    </source>
</evidence>
<dbReference type="Proteomes" id="UP000887567">
    <property type="component" value="Unplaced"/>
</dbReference>
<keyword evidence="6" id="KW-0675">Receptor</keyword>
<comment type="subcellular location">
    <subcellularLocation>
        <location evidence="1">Membrane</location>
        <topology evidence="1">Multi-pass membrane protein</topology>
    </subcellularLocation>
</comment>
<keyword evidence="4" id="KW-0297">G-protein coupled receptor</keyword>
<evidence type="ECO:0000256" key="7">
    <source>
        <dbReference type="ARBA" id="ARBA00023224"/>
    </source>
</evidence>
<dbReference type="AlphaFoldDB" id="A0A913XFS9"/>
<dbReference type="Pfam" id="PF00001">
    <property type="entry name" value="7tm_1"/>
    <property type="match status" value="1"/>
</dbReference>
<dbReference type="PANTHER" id="PTHR45695:SF9">
    <property type="entry name" value="LEUCOKININ RECEPTOR"/>
    <property type="match status" value="1"/>
</dbReference>
<proteinExistence type="predicted"/>
<dbReference type="CDD" id="cd00637">
    <property type="entry name" value="7tm_classA_rhodopsin-like"/>
    <property type="match status" value="1"/>
</dbReference>
<dbReference type="OrthoDB" id="9445642at2759"/>
<dbReference type="InterPro" id="IPR017452">
    <property type="entry name" value="GPCR_Rhodpsn_7TM"/>
</dbReference>
<dbReference type="KEGG" id="epa:110242437"/>
<dbReference type="PANTHER" id="PTHR45695">
    <property type="entry name" value="LEUCOKININ RECEPTOR-RELATED"/>
    <property type="match status" value="1"/>
</dbReference>
<accession>A0A913XFS9</accession>
<evidence type="ECO:0000256" key="2">
    <source>
        <dbReference type="ARBA" id="ARBA00022692"/>
    </source>
</evidence>
<evidence type="ECO:0000313" key="11">
    <source>
        <dbReference type="Proteomes" id="UP000887567"/>
    </source>
</evidence>